<accession>A0AA39ZBG9</accession>
<evidence type="ECO:0008006" key="3">
    <source>
        <dbReference type="Google" id="ProtNLM"/>
    </source>
</evidence>
<proteinExistence type="predicted"/>
<reference evidence="1" key="1">
    <citation type="submission" date="2023-06" db="EMBL/GenBank/DDBJ databases">
        <title>Genome-scale phylogeny and comparative genomics of the fungal order Sordariales.</title>
        <authorList>
            <consortium name="Lawrence Berkeley National Laboratory"/>
            <person name="Hensen N."/>
            <person name="Bonometti L."/>
            <person name="Westerberg I."/>
            <person name="Brannstrom I.O."/>
            <person name="Guillou S."/>
            <person name="Cros-Aarteil S."/>
            <person name="Calhoun S."/>
            <person name="Haridas S."/>
            <person name="Kuo A."/>
            <person name="Mondo S."/>
            <person name="Pangilinan J."/>
            <person name="Riley R."/>
            <person name="Labutti K."/>
            <person name="Andreopoulos B."/>
            <person name="Lipzen A."/>
            <person name="Chen C."/>
            <person name="Yanf M."/>
            <person name="Daum C."/>
            <person name="Ng V."/>
            <person name="Clum A."/>
            <person name="Steindorff A."/>
            <person name="Ohm R."/>
            <person name="Martin F."/>
            <person name="Silar P."/>
            <person name="Natvig D."/>
            <person name="Lalanne C."/>
            <person name="Gautier V."/>
            <person name="Ament-Velasquez S.L."/>
            <person name="Kruys A."/>
            <person name="Hutchinson M.I."/>
            <person name="Powell A.J."/>
            <person name="Barry K."/>
            <person name="Miller A.N."/>
            <person name="Grigoriev I.V."/>
            <person name="Debuchy R."/>
            <person name="Gladieux P."/>
            <person name="Thoren M.H."/>
            <person name="Johannesson H."/>
        </authorList>
    </citation>
    <scope>NUCLEOTIDE SEQUENCE</scope>
    <source>
        <strain evidence="1">CBS 307.81</strain>
    </source>
</reference>
<evidence type="ECO:0000313" key="2">
    <source>
        <dbReference type="Proteomes" id="UP001174997"/>
    </source>
</evidence>
<dbReference type="Gene3D" id="3.30.710.10">
    <property type="entry name" value="Potassium Channel Kv1.1, Chain A"/>
    <property type="match status" value="1"/>
</dbReference>
<dbReference type="SUPFAM" id="SSF54695">
    <property type="entry name" value="POZ domain"/>
    <property type="match status" value="1"/>
</dbReference>
<organism evidence="1 2">
    <name type="scientific">Cercophora samala</name>
    <dbReference type="NCBI Taxonomy" id="330535"/>
    <lineage>
        <taxon>Eukaryota</taxon>
        <taxon>Fungi</taxon>
        <taxon>Dikarya</taxon>
        <taxon>Ascomycota</taxon>
        <taxon>Pezizomycotina</taxon>
        <taxon>Sordariomycetes</taxon>
        <taxon>Sordariomycetidae</taxon>
        <taxon>Sordariales</taxon>
        <taxon>Lasiosphaeriaceae</taxon>
        <taxon>Cercophora</taxon>
    </lineage>
</organism>
<dbReference type="AlphaFoldDB" id="A0AA39ZBG9"/>
<name>A0AA39ZBG9_9PEZI</name>
<dbReference type="Proteomes" id="UP001174997">
    <property type="component" value="Unassembled WGS sequence"/>
</dbReference>
<dbReference type="InterPro" id="IPR011333">
    <property type="entry name" value="SKP1/BTB/POZ_sf"/>
</dbReference>
<evidence type="ECO:0000313" key="1">
    <source>
        <dbReference type="EMBL" id="KAK0667808.1"/>
    </source>
</evidence>
<sequence>MSADETSKYGTTLPLNGDHNPHVLDDDGDLLLAVGTASEQTTFKVDASALRRASPVWKAMLFGPWAESKPMDGSKWVVELPEDDVQALTVMLGIIHNVYELVPGPDKMTVDLLWNILVLCDKYDMARVLKPWVPSWSQHIKSLKEPDTNEKMMFIAWELGDQCWFESLFGSLVLGACVNGKGHLVRLGDGFSFGDLITLTHLGPDSLLDDITTIRQFLITSLIGFLNTEVELRLSETTSETNGQHACLHKSRACDDLVLGGIIRATLNIQSTMHPKDATHIKMSVDCLQSMCSAAFEGLSTYHPHIRRGSSIAHFDCNPAKRFSKFAYEMRIEAMSKIIDIVKSDRYNGRMAKQREKLGWNCL</sequence>
<keyword evidence="2" id="KW-1185">Reference proteome</keyword>
<comment type="caution">
    <text evidence="1">The sequence shown here is derived from an EMBL/GenBank/DDBJ whole genome shotgun (WGS) entry which is preliminary data.</text>
</comment>
<dbReference type="EMBL" id="JAULSY010000066">
    <property type="protein sequence ID" value="KAK0667808.1"/>
    <property type="molecule type" value="Genomic_DNA"/>
</dbReference>
<gene>
    <name evidence="1" type="ORF">QBC41DRAFT_323229</name>
</gene>
<protein>
    <recommendedName>
        <fullName evidence="3">Nuclear pore protein</fullName>
    </recommendedName>
</protein>